<dbReference type="EMBL" id="CAAKHA010000005">
    <property type="protein sequence ID" value="VIJ01996.1"/>
    <property type="molecule type" value="Genomic_DNA"/>
</dbReference>
<name>A0AAX3HHP2_BACTI</name>
<sequence>MILLPLSIAYLLVGMWLSDITNFGRAYVFPSSATDL</sequence>
<dbReference type="Proteomes" id="UP000508034">
    <property type="component" value="Unassembled WGS sequence"/>
</dbReference>
<proteinExistence type="predicted"/>
<organism evidence="1 2">
    <name type="scientific">Bacillus thuringiensis subsp. israelensis</name>
    <dbReference type="NCBI Taxonomy" id="1430"/>
    <lineage>
        <taxon>Bacteria</taxon>
        <taxon>Bacillati</taxon>
        <taxon>Bacillota</taxon>
        <taxon>Bacilli</taxon>
        <taxon>Bacillales</taxon>
        <taxon>Bacillaceae</taxon>
        <taxon>Bacillus</taxon>
        <taxon>Bacillus cereus group</taxon>
    </lineage>
</organism>
<evidence type="ECO:0000313" key="1">
    <source>
        <dbReference type="EMBL" id="VIJ01996.1"/>
    </source>
</evidence>
<accession>A0AAX3HHP2</accession>
<protein>
    <submittedName>
        <fullName evidence="1">Uncharacterized protein</fullName>
    </submittedName>
</protein>
<gene>
    <name evidence="1" type="ORF">BTAR23_AR23_00300</name>
</gene>
<reference evidence="1 2" key="1">
    <citation type="submission" date="2019-04" db="EMBL/GenBank/DDBJ databases">
        <authorList>
            <person name="Patino-Navarrete R."/>
            <person name="Patino Navarrete R."/>
        </authorList>
    </citation>
    <scope>NUCLEOTIDE SEQUENCE [LARGE SCALE GENOMIC DNA]</scope>
    <source>
        <strain evidence="1">Bacillus thuringiensis strain AR23</strain>
    </source>
</reference>
<dbReference type="AlphaFoldDB" id="A0AAX3HHP2"/>
<evidence type="ECO:0000313" key="2">
    <source>
        <dbReference type="Proteomes" id="UP000508034"/>
    </source>
</evidence>
<comment type="caution">
    <text evidence="1">The sequence shown here is derived from an EMBL/GenBank/DDBJ whole genome shotgun (WGS) entry which is preliminary data.</text>
</comment>